<dbReference type="RefSeq" id="WP_208467240.1">
    <property type="nucleotide sequence ID" value="NZ_JAGFNS010000006.1"/>
</dbReference>
<name>A0ABS3UGZ5_9ACTN</name>
<evidence type="ECO:0000313" key="2">
    <source>
        <dbReference type="Proteomes" id="UP000679690"/>
    </source>
</evidence>
<dbReference type="Proteomes" id="UP000679690">
    <property type="component" value="Unassembled WGS sequence"/>
</dbReference>
<evidence type="ECO:0000313" key="1">
    <source>
        <dbReference type="EMBL" id="MBO3738036.1"/>
    </source>
</evidence>
<proteinExistence type="predicted"/>
<accession>A0ABS3UGZ5</accession>
<gene>
    <name evidence="1" type="ORF">J5X75_10935</name>
</gene>
<protein>
    <submittedName>
        <fullName evidence="1">Uncharacterized protein</fullName>
    </submittedName>
</protein>
<sequence length="68" mass="7341">MTPESQVRADVFHSWSAQGLIDPPPVGNRGPWPFVHFNRLHVVPPCTITAEELAIFGGALTVAAEFSA</sequence>
<comment type="caution">
    <text evidence="1">The sequence shown here is derived from an EMBL/GenBank/DDBJ whole genome shotgun (WGS) entry which is preliminary data.</text>
</comment>
<organism evidence="1 2">
    <name type="scientific">Actinoplanes flavus</name>
    <dbReference type="NCBI Taxonomy" id="2820290"/>
    <lineage>
        <taxon>Bacteria</taxon>
        <taxon>Bacillati</taxon>
        <taxon>Actinomycetota</taxon>
        <taxon>Actinomycetes</taxon>
        <taxon>Micromonosporales</taxon>
        <taxon>Micromonosporaceae</taxon>
        <taxon>Actinoplanes</taxon>
    </lineage>
</organism>
<keyword evidence="2" id="KW-1185">Reference proteome</keyword>
<reference evidence="1 2" key="1">
    <citation type="submission" date="2021-03" db="EMBL/GenBank/DDBJ databases">
        <title>Actinoplanes flavus sp. nov., a novel actinomycete isolated from Coconut Palm rhizosphere soil.</title>
        <authorList>
            <person name="Luo X."/>
        </authorList>
    </citation>
    <scope>NUCLEOTIDE SEQUENCE [LARGE SCALE GENOMIC DNA]</scope>
    <source>
        <strain evidence="1 2">NEAU-H7</strain>
    </source>
</reference>
<dbReference type="EMBL" id="JAGFNS010000006">
    <property type="protein sequence ID" value="MBO3738036.1"/>
    <property type="molecule type" value="Genomic_DNA"/>
</dbReference>